<dbReference type="Pfam" id="PF12706">
    <property type="entry name" value="Lactamase_B_2"/>
    <property type="match status" value="1"/>
</dbReference>
<accession>A0AAN6W1M4</accession>
<evidence type="ECO:0000313" key="2">
    <source>
        <dbReference type="EMBL" id="KAK4173471.1"/>
    </source>
</evidence>
<dbReference type="Gene3D" id="3.60.15.10">
    <property type="entry name" value="Ribonuclease Z/Hydroxyacylglutathione hydrolase-like"/>
    <property type="match status" value="1"/>
</dbReference>
<keyword evidence="3" id="KW-1185">Reference proteome</keyword>
<gene>
    <name evidence="2" type="ORF">QBC36DRAFT_348737</name>
</gene>
<dbReference type="GO" id="GO:0070292">
    <property type="term" value="P:N-acylphosphatidylethanolamine metabolic process"/>
    <property type="evidence" value="ECO:0007669"/>
    <property type="project" value="TreeGrafter"/>
</dbReference>
<dbReference type="GO" id="GO:0005737">
    <property type="term" value="C:cytoplasm"/>
    <property type="evidence" value="ECO:0007669"/>
    <property type="project" value="TreeGrafter"/>
</dbReference>
<sequence length="373" mass="42138">MGLWLLGRSPQPEPVGVKTGKARTELYDKSPQQLRIPIEILSRSLLRWHKRAQFCNIHPSWDQHFNGSIFPILFRVLWMKLTGNLPMPNTSSQTIPIQKPSFLPTRQGPNDKLYYLEFQSDIRVLFEPVFEDHCAPTFFGSLLVLGPKRYTPPPCAISDLPTIDIVVISHSHYDNLSALSIKEIKKYHPNAHYFIGLGLGKWFSKMGESIHARLSCFPTQHSSGRIKFNKDTTLWCSWAVSSGSKPAYFAGDTGYRALLLSNPIKPSVDRIPYSSINHLPCCSSFAQIGLLRGPFDVRLIPIGAYKPRQYMSCVHSSPKDAVEISRETRCKNGLGIHWGTWTLTFEEVEETPSVTRQPPAAWITANDTVNCEL</sequence>
<dbReference type="SUPFAM" id="SSF56281">
    <property type="entry name" value="Metallo-hydrolase/oxidoreductase"/>
    <property type="match status" value="1"/>
</dbReference>
<comment type="caution">
    <text evidence="2">The sequence shown here is derived from an EMBL/GenBank/DDBJ whole genome shotgun (WGS) entry which is preliminary data.</text>
</comment>
<organism evidence="2 3">
    <name type="scientific">Triangularia setosa</name>
    <dbReference type="NCBI Taxonomy" id="2587417"/>
    <lineage>
        <taxon>Eukaryota</taxon>
        <taxon>Fungi</taxon>
        <taxon>Dikarya</taxon>
        <taxon>Ascomycota</taxon>
        <taxon>Pezizomycotina</taxon>
        <taxon>Sordariomycetes</taxon>
        <taxon>Sordariomycetidae</taxon>
        <taxon>Sordariales</taxon>
        <taxon>Podosporaceae</taxon>
        <taxon>Triangularia</taxon>
    </lineage>
</organism>
<evidence type="ECO:0000259" key="1">
    <source>
        <dbReference type="Pfam" id="PF12706"/>
    </source>
</evidence>
<feature type="domain" description="Metallo-beta-lactamase" evidence="1">
    <location>
        <begin position="123"/>
        <end position="255"/>
    </location>
</feature>
<dbReference type="AlphaFoldDB" id="A0AAN6W1M4"/>
<name>A0AAN6W1M4_9PEZI</name>
<dbReference type="Proteomes" id="UP001302321">
    <property type="component" value="Unassembled WGS sequence"/>
</dbReference>
<dbReference type="GO" id="GO:0070290">
    <property type="term" value="F:N-acylphosphatidylethanolamine-specific phospholipase D activity"/>
    <property type="evidence" value="ECO:0007669"/>
    <property type="project" value="TreeGrafter"/>
</dbReference>
<reference evidence="2" key="2">
    <citation type="submission" date="2023-05" db="EMBL/GenBank/DDBJ databases">
        <authorList>
            <consortium name="Lawrence Berkeley National Laboratory"/>
            <person name="Steindorff A."/>
            <person name="Hensen N."/>
            <person name="Bonometti L."/>
            <person name="Westerberg I."/>
            <person name="Brannstrom I.O."/>
            <person name="Guillou S."/>
            <person name="Cros-Aarteil S."/>
            <person name="Calhoun S."/>
            <person name="Haridas S."/>
            <person name="Kuo A."/>
            <person name="Mondo S."/>
            <person name="Pangilinan J."/>
            <person name="Riley R."/>
            <person name="Labutti K."/>
            <person name="Andreopoulos B."/>
            <person name="Lipzen A."/>
            <person name="Chen C."/>
            <person name="Yanf M."/>
            <person name="Daum C."/>
            <person name="Ng V."/>
            <person name="Clum A."/>
            <person name="Ohm R."/>
            <person name="Martin F."/>
            <person name="Silar P."/>
            <person name="Natvig D."/>
            <person name="Lalanne C."/>
            <person name="Gautier V."/>
            <person name="Ament-Velasquez S.L."/>
            <person name="Kruys A."/>
            <person name="Hutchinson M.I."/>
            <person name="Powell A.J."/>
            <person name="Barry K."/>
            <person name="Miller A.N."/>
            <person name="Grigoriev I.V."/>
            <person name="Debuchy R."/>
            <person name="Gladieux P."/>
            <person name="Thoren M.H."/>
            <person name="Johannesson H."/>
        </authorList>
    </citation>
    <scope>NUCLEOTIDE SEQUENCE</scope>
    <source>
        <strain evidence="2">CBS 892.96</strain>
    </source>
</reference>
<dbReference type="EMBL" id="MU866342">
    <property type="protein sequence ID" value="KAK4173471.1"/>
    <property type="molecule type" value="Genomic_DNA"/>
</dbReference>
<reference evidence="2" key="1">
    <citation type="journal article" date="2023" name="Mol. Phylogenet. Evol.">
        <title>Genome-scale phylogeny and comparative genomics of the fungal order Sordariales.</title>
        <authorList>
            <person name="Hensen N."/>
            <person name="Bonometti L."/>
            <person name="Westerberg I."/>
            <person name="Brannstrom I.O."/>
            <person name="Guillou S."/>
            <person name="Cros-Aarteil S."/>
            <person name="Calhoun S."/>
            <person name="Haridas S."/>
            <person name="Kuo A."/>
            <person name="Mondo S."/>
            <person name="Pangilinan J."/>
            <person name="Riley R."/>
            <person name="LaButti K."/>
            <person name="Andreopoulos B."/>
            <person name="Lipzen A."/>
            <person name="Chen C."/>
            <person name="Yan M."/>
            <person name="Daum C."/>
            <person name="Ng V."/>
            <person name="Clum A."/>
            <person name="Steindorff A."/>
            <person name="Ohm R.A."/>
            <person name="Martin F."/>
            <person name="Silar P."/>
            <person name="Natvig D.O."/>
            <person name="Lalanne C."/>
            <person name="Gautier V."/>
            <person name="Ament-Velasquez S.L."/>
            <person name="Kruys A."/>
            <person name="Hutchinson M.I."/>
            <person name="Powell A.J."/>
            <person name="Barry K."/>
            <person name="Miller A.N."/>
            <person name="Grigoriev I.V."/>
            <person name="Debuchy R."/>
            <person name="Gladieux P."/>
            <person name="Hiltunen Thoren M."/>
            <person name="Johannesson H."/>
        </authorList>
    </citation>
    <scope>NUCLEOTIDE SEQUENCE</scope>
    <source>
        <strain evidence="2">CBS 892.96</strain>
    </source>
</reference>
<dbReference type="InterPro" id="IPR001279">
    <property type="entry name" value="Metallo-B-lactamas"/>
</dbReference>
<dbReference type="InterPro" id="IPR036866">
    <property type="entry name" value="RibonucZ/Hydroxyglut_hydro"/>
</dbReference>
<dbReference type="GO" id="GO:0070291">
    <property type="term" value="P:N-acylethanolamine metabolic process"/>
    <property type="evidence" value="ECO:0007669"/>
    <property type="project" value="TreeGrafter"/>
</dbReference>
<protein>
    <submittedName>
        <fullName evidence="2">Beta-lactamase superfamily domain-containing protein</fullName>
    </submittedName>
</protein>
<evidence type="ECO:0000313" key="3">
    <source>
        <dbReference type="Proteomes" id="UP001302321"/>
    </source>
</evidence>
<dbReference type="PANTHER" id="PTHR15032">
    <property type="entry name" value="N-ACYL-PHOSPHATIDYLETHANOLAMINE-HYDROLYZING PHOSPHOLIPASE D"/>
    <property type="match status" value="1"/>
</dbReference>
<proteinExistence type="predicted"/>
<dbReference type="PANTHER" id="PTHR15032:SF4">
    <property type="entry name" value="N-ACYL-PHOSPHATIDYLETHANOLAMINE-HYDROLYZING PHOSPHOLIPASE D"/>
    <property type="match status" value="1"/>
</dbReference>